<evidence type="ECO:0000259" key="1">
    <source>
        <dbReference type="Pfam" id="PF13472"/>
    </source>
</evidence>
<sequence>MCIGKEEGWRMISTKEGYTRSEYFSSIAAADSRRKEFDIKNHSLIYTEQKPDFLFIGDSITHYWELNAYFNLPGQLIVNRGIGGDTTEFLKRRFYVDALQLKPRYCIMGIGINDSIELEGDYWKRLEPKPYDEVLTTAQNNISNIICQAENTDTTLILTSLLPIHIPILLNEAIRKRYIKEMNEWLAQTAKRNKLIFVNYYNTTTFPGTEKLLDGITYDGLHPNAKGYEIMAGVLKNTLHQYKIDL</sequence>
<dbReference type="Pfam" id="PF13472">
    <property type="entry name" value="Lipase_GDSL_2"/>
    <property type="match status" value="1"/>
</dbReference>
<reference evidence="2 3" key="1">
    <citation type="submission" date="2019-04" db="EMBL/GenBank/DDBJ databases">
        <authorList>
            <person name="Schori C."/>
            <person name="Ahrens C."/>
        </authorList>
    </citation>
    <scope>NUCLEOTIDE SEQUENCE [LARGE SCALE GENOMIC DNA]</scope>
    <source>
        <strain evidence="2 3">DSM 2950</strain>
    </source>
</reference>
<dbReference type="AlphaFoldDB" id="A0A7G5MZ77"/>
<dbReference type="SUPFAM" id="SSF52266">
    <property type="entry name" value="SGNH hydrolase"/>
    <property type="match status" value="1"/>
</dbReference>
<proteinExistence type="predicted"/>
<accession>A0A7G5MZ77</accession>
<dbReference type="PANTHER" id="PTHR30383">
    <property type="entry name" value="THIOESTERASE 1/PROTEASE 1/LYSOPHOSPHOLIPASE L1"/>
    <property type="match status" value="1"/>
</dbReference>
<dbReference type="InterPro" id="IPR013830">
    <property type="entry name" value="SGNH_hydro"/>
</dbReference>
<dbReference type="EMBL" id="CP039126">
    <property type="protein sequence ID" value="QMW79920.1"/>
    <property type="molecule type" value="Genomic_DNA"/>
</dbReference>
<protein>
    <recommendedName>
        <fullName evidence="1">SGNH hydrolase-type esterase domain-containing protein</fullName>
    </recommendedName>
</protein>
<feature type="domain" description="SGNH hydrolase-type esterase" evidence="1">
    <location>
        <begin position="55"/>
        <end position="230"/>
    </location>
</feature>
<dbReference type="GO" id="GO:0004622">
    <property type="term" value="F:phosphatidylcholine lysophospholipase activity"/>
    <property type="evidence" value="ECO:0007669"/>
    <property type="project" value="TreeGrafter"/>
</dbReference>
<dbReference type="InterPro" id="IPR036514">
    <property type="entry name" value="SGNH_hydro_sf"/>
</dbReference>
<dbReference type="Proteomes" id="UP000515789">
    <property type="component" value="Chromosome"/>
</dbReference>
<dbReference type="Gene3D" id="3.40.50.1110">
    <property type="entry name" value="SGNH hydrolase"/>
    <property type="match status" value="1"/>
</dbReference>
<dbReference type="InterPro" id="IPR051532">
    <property type="entry name" value="Ester_Hydrolysis_Enzymes"/>
</dbReference>
<evidence type="ECO:0000313" key="2">
    <source>
        <dbReference type="EMBL" id="QMW79920.1"/>
    </source>
</evidence>
<organism evidence="2 3">
    <name type="scientific">Blautia producta</name>
    <dbReference type="NCBI Taxonomy" id="33035"/>
    <lineage>
        <taxon>Bacteria</taxon>
        <taxon>Bacillati</taxon>
        <taxon>Bacillota</taxon>
        <taxon>Clostridia</taxon>
        <taxon>Lachnospirales</taxon>
        <taxon>Lachnospiraceae</taxon>
        <taxon>Blautia</taxon>
    </lineage>
</organism>
<gene>
    <name evidence="2" type="ORF">E5259_21285</name>
</gene>
<dbReference type="PANTHER" id="PTHR30383:SF5">
    <property type="entry name" value="SGNH HYDROLASE-TYPE ESTERASE DOMAIN-CONTAINING PROTEIN"/>
    <property type="match status" value="1"/>
</dbReference>
<name>A0A7G5MZ77_9FIRM</name>
<evidence type="ECO:0000313" key="3">
    <source>
        <dbReference type="Proteomes" id="UP000515789"/>
    </source>
</evidence>